<gene>
    <name evidence="1" type="ORF">M8T91_04455</name>
</gene>
<reference evidence="1 2" key="1">
    <citation type="submission" date="2022-05" db="EMBL/GenBank/DDBJ databases">
        <title>Microbulbifer sp. nov., isolated from sponge.</title>
        <authorList>
            <person name="Gao L."/>
        </authorList>
    </citation>
    <scope>NUCLEOTIDE SEQUENCE [LARGE SCALE GENOMIC DNA]</scope>
    <source>
        <strain evidence="1 2">MI-G</strain>
    </source>
</reference>
<dbReference type="RefSeq" id="WP_301417221.1">
    <property type="nucleotide sequence ID" value="NZ_CP098023.1"/>
</dbReference>
<evidence type="ECO:0000313" key="2">
    <source>
        <dbReference type="Proteomes" id="UP001321520"/>
    </source>
</evidence>
<protein>
    <submittedName>
        <fullName evidence="1">Uncharacterized protein</fullName>
    </submittedName>
</protein>
<dbReference type="EMBL" id="CP098023">
    <property type="protein sequence ID" value="WKD50686.1"/>
    <property type="molecule type" value="Genomic_DNA"/>
</dbReference>
<evidence type="ECO:0000313" key="1">
    <source>
        <dbReference type="EMBL" id="WKD50686.1"/>
    </source>
</evidence>
<name>A0ABY9EFA6_9GAMM</name>
<accession>A0ABY9EFA6</accession>
<proteinExistence type="predicted"/>
<organism evidence="1 2">
    <name type="scientific">Microbulbifer spongiae</name>
    <dbReference type="NCBI Taxonomy" id="2944933"/>
    <lineage>
        <taxon>Bacteria</taxon>
        <taxon>Pseudomonadati</taxon>
        <taxon>Pseudomonadota</taxon>
        <taxon>Gammaproteobacteria</taxon>
        <taxon>Cellvibrionales</taxon>
        <taxon>Microbulbiferaceae</taxon>
        <taxon>Microbulbifer</taxon>
    </lineage>
</organism>
<sequence>MENNHNNKRDKPKMKGFPISFTPIQLHNRLNQTVWIGFRQVRQDGRTLLFLYAGTEVGAQLSKNFETFAGQIVREFRIDPAQVEFIELRKGGEESHWYRWHARWVGSAPMECHAERVTSEAGCRFLAEALESAMAAA</sequence>
<keyword evidence="2" id="KW-1185">Reference proteome</keyword>
<dbReference type="Proteomes" id="UP001321520">
    <property type="component" value="Chromosome"/>
</dbReference>